<evidence type="ECO:0000256" key="3">
    <source>
        <dbReference type="ARBA" id="ARBA00023136"/>
    </source>
</evidence>
<dbReference type="GO" id="GO:0022857">
    <property type="term" value="F:transmembrane transporter activity"/>
    <property type="evidence" value="ECO:0007669"/>
    <property type="project" value="InterPro"/>
</dbReference>
<feature type="transmembrane region" description="Helical" evidence="5">
    <location>
        <begin position="387"/>
        <end position="409"/>
    </location>
</feature>
<dbReference type="Pfam" id="PF07690">
    <property type="entry name" value="MFS_1"/>
    <property type="match status" value="1"/>
</dbReference>
<dbReference type="AlphaFoldDB" id="A0A547P9N8"/>
<feature type="domain" description="Major facilitator superfamily (MFS) profile" evidence="6">
    <location>
        <begin position="20"/>
        <end position="440"/>
    </location>
</feature>
<feature type="transmembrane region" description="Helical" evidence="5">
    <location>
        <begin position="261"/>
        <end position="284"/>
    </location>
</feature>
<feature type="transmembrane region" description="Helical" evidence="5">
    <location>
        <begin position="350"/>
        <end position="367"/>
    </location>
</feature>
<dbReference type="PANTHER" id="PTHR23546">
    <property type="entry name" value="TRANSPORT PROTEIN"/>
    <property type="match status" value="1"/>
</dbReference>
<accession>A0A547P9N8</accession>
<keyword evidence="8" id="KW-1185">Reference proteome</keyword>
<evidence type="ECO:0000313" key="8">
    <source>
        <dbReference type="Proteomes" id="UP000316343"/>
    </source>
</evidence>
<sequence length="447" mass="46616">MNSADPELTAPLPNAISRGRMALLFTVMLVTAAGNTAMQSVMPSIGTALEVSDVWISLAYSWSALLWVVCAPIWARRSDRRGRKAMMALGLVGFIVSMALCGAVLWAGLSGWITAFWALIAFAAARSLYGGFGSAAPPAVQAYVASRTPRAERTQALSLIASSFGLGTVIGPALAPLMVLPFLGFGLTGPFICFALLGLAALIILRFRLPNDEPQFAARGQTTPYASGSGAPSDSNDDDDFEEASLPTRNLRWFEPRLRPWVIAGLVGGHAQAMILGISGFLVLDRLGLRDSPAEGAGPVGLVLMFGALATLLAQWGLIPRFNLGPRSATLSGILVAAVGAAILGGAQELHQIALGYSIASLGFGLFRPGTTAGTSLAVSRAEQGQASGVVASVAGASFIYAPALGVWLYNINDWLGFGLIIALCLAVALVSWRTLQPDGDLTGERS</sequence>
<reference evidence="7 8" key="1">
    <citation type="submission" date="2019-06" db="EMBL/GenBank/DDBJ databases">
        <title>Erythrobacter insulae sp. nov., isolated from a tidal flat.</title>
        <authorList>
            <person name="Yoon J.-H."/>
        </authorList>
    </citation>
    <scope>NUCLEOTIDE SEQUENCE [LARGE SCALE GENOMIC DNA]</scope>
    <source>
        <strain evidence="7 8">JBTF-M21</strain>
    </source>
</reference>
<organism evidence="7 8">
    <name type="scientific">Erythrobacter insulae</name>
    <dbReference type="NCBI Taxonomy" id="2584124"/>
    <lineage>
        <taxon>Bacteria</taxon>
        <taxon>Pseudomonadati</taxon>
        <taxon>Pseudomonadota</taxon>
        <taxon>Alphaproteobacteria</taxon>
        <taxon>Sphingomonadales</taxon>
        <taxon>Erythrobacteraceae</taxon>
        <taxon>Erythrobacter/Porphyrobacter group</taxon>
        <taxon>Erythrobacter</taxon>
    </lineage>
</organism>
<comment type="caution">
    <text evidence="7">The sequence shown here is derived from an EMBL/GenBank/DDBJ whole genome shotgun (WGS) entry which is preliminary data.</text>
</comment>
<evidence type="ECO:0000256" key="5">
    <source>
        <dbReference type="SAM" id="Phobius"/>
    </source>
</evidence>
<dbReference type="SUPFAM" id="SSF103473">
    <property type="entry name" value="MFS general substrate transporter"/>
    <property type="match status" value="1"/>
</dbReference>
<feature type="transmembrane region" description="Helical" evidence="5">
    <location>
        <begin position="87"/>
        <end position="109"/>
    </location>
</feature>
<feature type="transmembrane region" description="Helical" evidence="5">
    <location>
        <begin position="156"/>
        <end position="175"/>
    </location>
</feature>
<keyword evidence="1 5" id="KW-0812">Transmembrane</keyword>
<dbReference type="RefSeq" id="WP_142787124.1">
    <property type="nucleotide sequence ID" value="NZ_VHJK01000001.1"/>
</dbReference>
<dbReference type="OrthoDB" id="65739at2"/>
<dbReference type="InterPro" id="IPR011701">
    <property type="entry name" value="MFS"/>
</dbReference>
<evidence type="ECO:0000259" key="6">
    <source>
        <dbReference type="PROSITE" id="PS50850"/>
    </source>
</evidence>
<dbReference type="Gene3D" id="1.20.1250.20">
    <property type="entry name" value="MFS general substrate transporter like domains"/>
    <property type="match status" value="1"/>
</dbReference>
<feature type="transmembrane region" description="Helical" evidence="5">
    <location>
        <begin position="115"/>
        <end position="135"/>
    </location>
</feature>
<feature type="region of interest" description="Disordered" evidence="4">
    <location>
        <begin position="218"/>
        <end position="243"/>
    </location>
</feature>
<name>A0A547P9N8_9SPHN</name>
<dbReference type="EMBL" id="VHJK01000001">
    <property type="protein sequence ID" value="TRD10862.1"/>
    <property type="molecule type" value="Genomic_DNA"/>
</dbReference>
<proteinExistence type="predicted"/>
<evidence type="ECO:0000256" key="1">
    <source>
        <dbReference type="ARBA" id="ARBA00022692"/>
    </source>
</evidence>
<evidence type="ECO:0000256" key="4">
    <source>
        <dbReference type="SAM" id="MobiDB-lite"/>
    </source>
</evidence>
<dbReference type="InterPro" id="IPR020846">
    <property type="entry name" value="MFS_dom"/>
</dbReference>
<keyword evidence="2 5" id="KW-1133">Transmembrane helix</keyword>
<dbReference type="PROSITE" id="PS50850">
    <property type="entry name" value="MFS"/>
    <property type="match status" value="1"/>
</dbReference>
<feature type="transmembrane region" description="Helical" evidence="5">
    <location>
        <begin position="328"/>
        <end position="344"/>
    </location>
</feature>
<evidence type="ECO:0000256" key="2">
    <source>
        <dbReference type="ARBA" id="ARBA00022989"/>
    </source>
</evidence>
<dbReference type="PANTHER" id="PTHR23546:SF1">
    <property type="entry name" value="MEMBRANE PROTEIN"/>
    <property type="match status" value="1"/>
</dbReference>
<feature type="transmembrane region" description="Helical" evidence="5">
    <location>
        <begin position="296"/>
        <end position="316"/>
    </location>
</feature>
<feature type="transmembrane region" description="Helical" evidence="5">
    <location>
        <begin position="181"/>
        <end position="205"/>
    </location>
</feature>
<dbReference type="Proteomes" id="UP000316343">
    <property type="component" value="Unassembled WGS sequence"/>
</dbReference>
<feature type="transmembrane region" description="Helical" evidence="5">
    <location>
        <begin position="21"/>
        <end position="42"/>
    </location>
</feature>
<protein>
    <submittedName>
        <fullName evidence="7">MFS transporter</fullName>
    </submittedName>
</protein>
<gene>
    <name evidence="7" type="ORF">FGU71_02580</name>
</gene>
<feature type="transmembrane region" description="Helical" evidence="5">
    <location>
        <begin position="54"/>
        <end position="75"/>
    </location>
</feature>
<feature type="transmembrane region" description="Helical" evidence="5">
    <location>
        <begin position="415"/>
        <end position="436"/>
    </location>
</feature>
<dbReference type="InterPro" id="IPR036259">
    <property type="entry name" value="MFS_trans_sf"/>
</dbReference>
<feature type="compositionally biased region" description="Polar residues" evidence="4">
    <location>
        <begin position="220"/>
        <end position="234"/>
    </location>
</feature>
<evidence type="ECO:0000313" key="7">
    <source>
        <dbReference type="EMBL" id="TRD10862.1"/>
    </source>
</evidence>
<keyword evidence="3 5" id="KW-0472">Membrane</keyword>